<dbReference type="InterPro" id="IPR001304">
    <property type="entry name" value="C-type_lectin-like"/>
</dbReference>
<dbReference type="PANTHER" id="PTHR47753:SF4">
    <property type="entry name" value="C-TYPE LECTIN DOMAIN-CONTAINING PROTEIN"/>
    <property type="match status" value="1"/>
</dbReference>
<feature type="domain" description="C-type lectin" evidence="1">
    <location>
        <begin position="376"/>
        <end position="504"/>
    </location>
</feature>
<dbReference type="Pfam" id="PF00059">
    <property type="entry name" value="Lectin_C"/>
    <property type="match status" value="1"/>
</dbReference>
<dbReference type="Gene3D" id="3.10.100.10">
    <property type="entry name" value="Mannose-Binding Protein A, subunit A"/>
    <property type="match status" value="2"/>
</dbReference>
<name>A0A8S1ES41_9PELO</name>
<proteinExistence type="predicted"/>
<reference evidence="2 3" key="1">
    <citation type="submission" date="2020-04" db="EMBL/GenBank/DDBJ databases">
        <authorList>
            <person name="Laetsch R D."/>
            <person name="Stevens L."/>
            <person name="Kumar S."/>
            <person name="Blaxter L. M."/>
        </authorList>
    </citation>
    <scope>NUCLEOTIDE SEQUENCE [LARGE SCALE GENOMIC DNA]</scope>
</reference>
<dbReference type="OrthoDB" id="441660at2759"/>
<dbReference type="InterPro" id="IPR016186">
    <property type="entry name" value="C-type_lectin-like/link_sf"/>
</dbReference>
<dbReference type="PROSITE" id="PS50041">
    <property type="entry name" value="C_TYPE_LECTIN_2"/>
    <property type="match status" value="1"/>
</dbReference>
<sequence>MEFFTFQFNDPAQCLEANLPYNVKTDAAAFKFCRIALPYSTILSGKKAVVAGINYIQCSFHSELICKSGWKQLWGRCYLLISKQEVTLKEGKEICGKMKANLVDIHRLDLIQRLDDSFGPQSSVWVRTSQKNLPIRKSFGNATIIAYGASVLYTVKYGSLIGVDEKTDRAQVICEYDPPENVAYHLARLKQFRVLGIVGKAINQRLIIKTHGRYGLRQSFDSEKNPYDKPYEHAVCKAIMKVFSRDGVRGAYSWFDFNNLRTEIVEELVDDLSIAYSAAHKSENDGLCFYRLDDKGNITSCTDLLKTDVSDSYVLMERAFALVPYNFHKDGLKTVNATQLVSFPNGLRSSMFCQSEMFKINYASCPPGYHEFKRDYRTACHKIVYERKTWDGAMRKCNLEGATLAGFINDEERDFVFEKIIKTEGKFWVGGRRNLKCLSLSYSGNKDVCNEENLFEWQNGIVPDVYIDKLKVFWMPGEPNFAGASEQCLEMVKGVVRYNYQSWNVDRSRMFNDKTYLLNLVEI</sequence>
<dbReference type="Proteomes" id="UP000494206">
    <property type="component" value="Unassembled WGS sequence"/>
</dbReference>
<dbReference type="AlphaFoldDB" id="A0A8S1ES41"/>
<dbReference type="EMBL" id="CADEPM010000004">
    <property type="protein sequence ID" value="CAB3404220.1"/>
    <property type="molecule type" value="Genomic_DNA"/>
</dbReference>
<keyword evidence="3" id="KW-1185">Reference proteome</keyword>
<dbReference type="InterPro" id="IPR016187">
    <property type="entry name" value="CTDL_fold"/>
</dbReference>
<dbReference type="PANTHER" id="PTHR47753">
    <property type="entry name" value="C-TYPE LECTIN-RELATED"/>
    <property type="match status" value="1"/>
</dbReference>
<evidence type="ECO:0000313" key="2">
    <source>
        <dbReference type="EMBL" id="CAB3404220.1"/>
    </source>
</evidence>
<dbReference type="CDD" id="cd00037">
    <property type="entry name" value="CLECT"/>
    <property type="match status" value="1"/>
</dbReference>
<accession>A0A8S1ES41</accession>
<protein>
    <recommendedName>
        <fullName evidence="1">C-type lectin domain-containing protein</fullName>
    </recommendedName>
</protein>
<gene>
    <name evidence="2" type="ORF">CBOVIS_LOCUS6594</name>
</gene>
<dbReference type="SMART" id="SM00034">
    <property type="entry name" value="CLECT"/>
    <property type="match status" value="2"/>
</dbReference>
<evidence type="ECO:0000259" key="1">
    <source>
        <dbReference type="PROSITE" id="PS50041"/>
    </source>
</evidence>
<dbReference type="SUPFAM" id="SSF56436">
    <property type="entry name" value="C-type lectin-like"/>
    <property type="match status" value="2"/>
</dbReference>
<comment type="caution">
    <text evidence="2">The sequence shown here is derived from an EMBL/GenBank/DDBJ whole genome shotgun (WGS) entry which is preliminary data.</text>
</comment>
<organism evidence="2 3">
    <name type="scientific">Caenorhabditis bovis</name>
    <dbReference type="NCBI Taxonomy" id="2654633"/>
    <lineage>
        <taxon>Eukaryota</taxon>
        <taxon>Metazoa</taxon>
        <taxon>Ecdysozoa</taxon>
        <taxon>Nematoda</taxon>
        <taxon>Chromadorea</taxon>
        <taxon>Rhabditida</taxon>
        <taxon>Rhabditina</taxon>
        <taxon>Rhabditomorpha</taxon>
        <taxon>Rhabditoidea</taxon>
        <taxon>Rhabditidae</taxon>
        <taxon>Peloderinae</taxon>
        <taxon>Caenorhabditis</taxon>
    </lineage>
</organism>
<evidence type="ECO:0000313" key="3">
    <source>
        <dbReference type="Proteomes" id="UP000494206"/>
    </source>
</evidence>